<protein>
    <submittedName>
        <fullName evidence="2">Uncharacterized protein</fullName>
    </submittedName>
</protein>
<reference evidence="2" key="1">
    <citation type="submission" date="2021-02" db="EMBL/GenBank/DDBJ databases">
        <authorList>
            <person name="Dougan E. K."/>
            <person name="Rhodes N."/>
            <person name="Thang M."/>
            <person name="Chan C."/>
        </authorList>
    </citation>
    <scope>NUCLEOTIDE SEQUENCE</scope>
</reference>
<dbReference type="Proteomes" id="UP000604046">
    <property type="component" value="Unassembled WGS sequence"/>
</dbReference>
<dbReference type="EMBL" id="CAJNDS010000618">
    <property type="protein sequence ID" value="CAE7223187.1"/>
    <property type="molecule type" value="Genomic_DNA"/>
</dbReference>
<evidence type="ECO:0000313" key="2">
    <source>
        <dbReference type="EMBL" id="CAE7223187.1"/>
    </source>
</evidence>
<feature type="coiled-coil region" evidence="1">
    <location>
        <begin position="51"/>
        <end position="78"/>
    </location>
</feature>
<accession>A0A812KFT7</accession>
<evidence type="ECO:0000256" key="1">
    <source>
        <dbReference type="SAM" id="Coils"/>
    </source>
</evidence>
<evidence type="ECO:0000313" key="3">
    <source>
        <dbReference type="Proteomes" id="UP000604046"/>
    </source>
</evidence>
<dbReference type="AlphaFoldDB" id="A0A812KFT7"/>
<name>A0A812KFT7_9DINO</name>
<proteinExistence type="predicted"/>
<organism evidence="2 3">
    <name type="scientific">Symbiodinium natans</name>
    <dbReference type="NCBI Taxonomy" id="878477"/>
    <lineage>
        <taxon>Eukaryota</taxon>
        <taxon>Sar</taxon>
        <taxon>Alveolata</taxon>
        <taxon>Dinophyceae</taxon>
        <taxon>Suessiales</taxon>
        <taxon>Symbiodiniaceae</taxon>
        <taxon>Symbiodinium</taxon>
    </lineage>
</organism>
<gene>
    <name evidence="2" type="ORF">SNAT2548_LOCUS8387</name>
</gene>
<keyword evidence="3" id="KW-1185">Reference proteome</keyword>
<comment type="caution">
    <text evidence="2">The sequence shown here is derived from an EMBL/GenBank/DDBJ whole genome shotgun (WGS) entry which is preliminary data.</text>
</comment>
<dbReference type="OrthoDB" id="448722at2759"/>
<sequence length="111" mass="12372">MEATRSPGAGGSYARKAQLADERKRLLTDRNAYIAYLENQVERSNTALLEVEAAASDLRLLRGRVDDLEEKLQSSSRTWELVQAQSVQMHEAGAENAALHPLRRQAILLVL</sequence>
<keyword evidence="1" id="KW-0175">Coiled coil</keyword>